<gene>
    <name evidence="1" type="ORF">L210DRAFT_3561002</name>
</gene>
<dbReference type="Proteomes" id="UP001194468">
    <property type="component" value="Unassembled WGS sequence"/>
</dbReference>
<evidence type="ECO:0000313" key="2">
    <source>
        <dbReference type="Proteomes" id="UP001194468"/>
    </source>
</evidence>
<reference evidence="1" key="1">
    <citation type="submission" date="2019-10" db="EMBL/GenBank/DDBJ databases">
        <authorList>
            <consortium name="DOE Joint Genome Institute"/>
            <person name="Kuo A."/>
            <person name="Miyauchi S."/>
            <person name="Kiss E."/>
            <person name="Drula E."/>
            <person name="Kohler A."/>
            <person name="Sanchez-Garcia M."/>
            <person name="Andreopoulos B."/>
            <person name="Barry K.W."/>
            <person name="Bonito G."/>
            <person name="Buee M."/>
            <person name="Carver A."/>
            <person name="Chen C."/>
            <person name="Cichocki N."/>
            <person name="Clum A."/>
            <person name="Culley D."/>
            <person name="Crous P.W."/>
            <person name="Fauchery L."/>
            <person name="Girlanda M."/>
            <person name="Hayes R."/>
            <person name="Keri Z."/>
            <person name="LaButti K."/>
            <person name="Lipzen A."/>
            <person name="Lombard V."/>
            <person name="Magnuson J."/>
            <person name="Maillard F."/>
            <person name="Morin E."/>
            <person name="Murat C."/>
            <person name="Nolan M."/>
            <person name="Ohm R."/>
            <person name="Pangilinan J."/>
            <person name="Pereira M."/>
            <person name="Perotto S."/>
            <person name="Peter M."/>
            <person name="Riley R."/>
            <person name="Sitrit Y."/>
            <person name="Stielow B."/>
            <person name="Szollosi G."/>
            <person name="Zifcakova L."/>
            <person name="Stursova M."/>
            <person name="Spatafora J.W."/>
            <person name="Tedersoo L."/>
            <person name="Vaario L.-M."/>
            <person name="Yamada A."/>
            <person name="Yan M."/>
            <person name="Wang P."/>
            <person name="Xu J."/>
            <person name="Bruns T."/>
            <person name="Baldrian P."/>
            <person name="Vilgalys R."/>
            <person name="Henrissat B."/>
            <person name="Grigoriev I.V."/>
            <person name="Hibbett D."/>
            <person name="Nagy L.G."/>
            <person name="Martin F.M."/>
        </authorList>
    </citation>
    <scope>NUCLEOTIDE SEQUENCE</scope>
    <source>
        <strain evidence="1">BED1</strain>
    </source>
</reference>
<reference evidence="1" key="2">
    <citation type="journal article" date="2020" name="Nat. Commun.">
        <title>Large-scale genome sequencing of mycorrhizal fungi provides insights into the early evolution of symbiotic traits.</title>
        <authorList>
            <person name="Miyauchi S."/>
            <person name="Kiss E."/>
            <person name="Kuo A."/>
            <person name="Drula E."/>
            <person name="Kohler A."/>
            <person name="Sanchez-Garcia M."/>
            <person name="Morin E."/>
            <person name="Andreopoulos B."/>
            <person name="Barry K.W."/>
            <person name="Bonito G."/>
            <person name="Buee M."/>
            <person name="Carver A."/>
            <person name="Chen C."/>
            <person name="Cichocki N."/>
            <person name="Clum A."/>
            <person name="Culley D."/>
            <person name="Crous P.W."/>
            <person name="Fauchery L."/>
            <person name="Girlanda M."/>
            <person name="Hayes R.D."/>
            <person name="Keri Z."/>
            <person name="LaButti K."/>
            <person name="Lipzen A."/>
            <person name="Lombard V."/>
            <person name="Magnuson J."/>
            <person name="Maillard F."/>
            <person name="Murat C."/>
            <person name="Nolan M."/>
            <person name="Ohm R.A."/>
            <person name="Pangilinan J."/>
            <person name="Pereira M.F."/>
            <person name="Perotto S."/>
            <person name="Peter M."/>
            <person name="Pfister S."/>
            <person name="Riley R."/>
            <person name="Sitrit Y."/>
            <person name="Stielow J.B."/>
            <person name="Szollosi G."/>
            <person name="Zifcakova L."/>
            <person name="Stursova M."/>
            <person name="Spatafora J.W."/>
            <person name="Tedersoo L."/>
            <person name="Vaario L.M."/>
            <person name="Yamada A."/>
            <person name="Yan M."/>
            <person name="Wang P."/>
            <person name="Xu J."/>
            <person name="Bruns T."/>
            <person name="Baldrian P."/>
            <person name="Vilgalys R."/>
            <person name="Dunand C."/>
            <person name="Henrissat B."/>
            <person name="Grigoriev I.V."/>
            <person name="Hibbett D."/>
            <person name="Nagy L.G."/>
            <person name="Martin F.M."/>
        </authorList>
    </citation>
    <scope>NUCLEOTIDE SEQUENCE</scope>
    <source>
        <strain evidence="1">BED1</strain>
    </source>
</reference>
<accession>A0AAD4BIJ7</accession>
<comment type="caution">
    <text evidence="1">The sequence shown here is derived from an EMBL/GenBank/DDBJ whole genome shotgun (WGS) entry which is preliminary data.</text>
</comment>
<name>A0AAD4BIJ7_BOLED</name>
<dbReference type="EMBL" id="WHUW01000052">
    <property type="protein sequence ID" value="KAF8431188.1"/>
    <property type="molecule type" value="Genomic_DNA"/>
</dbReference>
<evidence type="ECO:0000313" key="1">
    <source>
        <dbReference type="EMBL" id="KAF8431188.1"/>
    </source>
</evidence>
<sequence length="96" mass="11172">MAVRSPSRSRSRSRLVSGPWDLSWCERWHRRDHRDSTGSRWPMICATRSARHLCRTNARSLHPRTIDGHRDTPSTPILHAVYIHVPESASFQTDTR</sequence>
<dbReference type="AlphaFoldDB" id="A0AAD4BIJ7"/>
<protein>
    <submittedName>
        <fullName evidence="1">Uncharacterized protein</fullName>
    </submittedName>
</protein>
<keyword evidence="2" id="KW-1185">Reference proteome</keyword>
<proteinExistence type="predicted"/>
<organism evidence="1 2">
    <name type="scientific">Boletus edulis BED1</name>
    <dbReference type="NCBI Taxonomy" id="1328754"/>
    <lineage>
        <taxon>Eukaryota</taxon>
        <taxon>Fungi</taxon>
        <taxon>Dikarya</taxon>
        <taxon>Basidiomycota</taxon>
        <taxon>Agaricomycotina</taxon>
        <taxon>Agaricomycetes</taxon>
        <taxon>Agaricomycetidae</taxon>
        <taxon>Boletales</taxon>
        <taxon>Boletineae</taxon>
        <taxon>Boletaceae</taxon>
        <taxon>Boletoideae</taxon>
        <taxon>Boletus</taxon>
    </lineage>
</organism>